<keyword evidence="2" id="KW-1185">Reference proteome</keyword>
<reference evidence="1" key="2">
    <citation type="submission" date="2023-06" db="EMBL/GenBank/DDBJ databases">
        <authorList>
            <consortium name="Lawrence Berkeley National Laboratory"/>
            <person name="Haridas S."/>
            <person name="Hensen N."/>
            <person name="Bonometti L."/>
            <person name="Westerberg I."/>
            <person name="Brannstrom I.O."/>
            <person name="Guillou S."/>
            <person name="Cros-Aarteil S."/>
            <person name="Calhoun S."/>
            <person name="Kuo A."/>
            <person name="Mondo S."/>
            <person name="Pangilinan J."/>
            <person name="Riley R."/>
            <person name="Labutti K."/>
            <person name="Andreopoulos B."/>
            <person name="Lipzen A."/>
            <person name="Chen C."/>
            <person name="Yanf M."/>
            <person name="Daum C."/>
            <person name="Ng V."/>
            <person name="Clum A."/>
            <person name="Steindorff A."/>
            <person name="Ohm R."/>
            <person name="Martin F."/>
            <person name="Silar P."/>
            <person name="Natvig D."/>
            <person name="Lalanne C."/>
            <person name="Gautier V."/>
            <person name="Ament-Velasquez S.L."/>
            <person name="Kruys A."/>
            <person name="Hutchinson M.I."/>
            <person name="Powell A.J."/>
            <person name="Barry K."/>
            <person name="Miller A.N."/>
            <person name="Grigoriev I.V."/>
            <person name="Debuchy R."/>
            <person name="Gladieux P."/>
            <person name="Thoren M.H."/>
            <person name="Johannesson H."/>
        </authorList>
    </citation>
    <scope>NUCLEOTIDE SEQUENCE</scope>
    <source>
        <strain evidence="1">SMH4131-1</strain>
    </source>
</reference>
<evidence type="ECO:0000313" key="2">
    <source>
        <dbReference type="Proteomes" id="UP001286456"/>
    </source>
</evidence>
<organism evidence="1 2">
    <name type="scientific">Cercophora scortea</name>
    <dbReference type="NCBI Taxonomy" id="314031"/>
    <lineage>
        <taxon>Eukaryota</taxon>
        <taxon>Fungi</taxon>
        <taxon>Dikarya</taxon>
        <taxon>Ascomycota</taxon>
        <taxon>Pezizomycotina</taxon>
        <taxon>Sordariomycetes</taxon>
        <taxon>Sordariomycetidae</taxon>
        <taxon>Sordariales</taxon>
        <taxon>Lasiosphaeriaceae</taxon>
        <taxon>Cercophora</taxon>
    </lineage>
</organism>
<accession>A0AAE0J394</accession>
<protein>
    <submittedName>
        <fullName evidence="1">Uncharacterized protein</fullName>
    </submittedName>
</protein>
<dbReference type="Proteomes" id="UP001286456">
    <property type="component" value="Unassembled WGS sequence"/>
</dbReference>
<name>A0AAE0J394_9PEZI</name>
<evidence type="ECO:0000313" key="1">
    <source>
        <dbReference type="EMBL" id="KAK3335850.1"/>
    </source>
</evidence>
<reference evidence="1" key="1">
    <citation type="journal article" date="2023" name="Mol. Phylogenet. Evol.">
        <title>Genome-scale phylogeny and comparative genomics of the fungal order Sordariales.</title>
        <authorList>
            <person name="Hensen N."/>
            <person name="Bonometti L."/>
            <person name="Westerberg I."/>
            <person name="Brannstrom I.O."/>
            <person name="Guillou S."/>
            <person name="Cros-Aarteil S."/>
            <person name="Calhoun S."/>
            <person name="Haridas S."/>
            <person name="Kuo A."/>
            <person name="Mondo S."/>
            <person name="Pangilinan J."/>
            <person name="Riley R."/>
            <person name="LaButti K."/>
            <person name="Andreopoulos B."/>
            <person name="Lipzen A."/>
            <person name="Chen C."/>
            <person name="Yan M."/>
            <person name="Daum C."/>
            <person name="Ng V."/>
            <person name="Clum A."/>
            <person name="Steindorff A."/>
            <person name="Ohm R.A."/>
            <person name="Martin F."/>
            <person name="Silar P."/>
            <person name="Natvig D.O."/>
            <person name="Lalanne C."/>
            <person name="Gautier V."/>
            <person name="Ament-Velasquez S.L."/>
            <person name="Kruys A."/>
            <person name="Hutchinson M.I."/>
            <person name="Powell A.J."/>
            <person name="Barry K."/>
            <person name="Miller A.N."/>
            <person name="Grigoriev I.V."/>
            <person name="Debuchy R."/>
            <person name="Gladieux P."/>
            <person name="Hiltunen Thoren M."/>
            <person name="Johannesson H."/>
        </authorList>
    </citation>
    <scope>NUCLEOTIDE SEQUENCE</scope>
    <source>
        <strain evidence="1">SMH4131-1</strain>
    </source>
</reference>
<dbReference type="EMBL" id="JAUEPO010000001">
    <property type="protein sequence ID" value="KAK3335850.1"/>
    <property type="molecule type" value="Genomic_DNA"/>
</dbReference>
<proteinExistence type="predicted"/>
<comment type="caution">
    <text evidence="1">The sequence shown here is derived from an EMBL/GenBank/DDBJ whole genome shotgun (WGS) entry which is preliminary data.</text>
</comment>
<sequence>MHEVVAPSSTGLAGGGLSCREMLSSERATVTTELSSSSSPSSSSYSYMSSSWSSSKSSSSSSLAPSCNEGTTEVKGVVARLASVSASVSLCQSVALSSCIMSASTDRAMAWTAWSARGTGMATLRAEVLALYAVQPVVEGSIVAGVPVGESSGCDMIVSKRQTHVMKGYAGWPDPCCISGSQASTERGARTLPVGPSGGALGV</sequence>
<dbReference type="AlphaFoldDB" id="A0AAE0J394"/>
<gene>
    <name evidence="1" type="ORF">B0T19DRAFT_20956</name>
</gene>